<evidence type="ECO:0000313" key="2">
    <source>
        <dbReference type="Proteomes" id="UP000838756"/>
    </source>
</evidence>
<organism evidence="1 2">
    <name type="scientific">Pararge aegeria aegeria</name>
    <dbReference type="NCBI Taxonomy" id="348720"/>
    <lineage>
        <taxon>Eukaryota</taxon>
        <taxon>Metazoa</taxon>
        <taxon>Ecdysozoa</taxon>
        <taxon>Arthropoda</taxon>
        <taxon>Hexapoda</taxon>
        <taxon>Insecta</taxon>
        <taxon>Pterygota</taxon>
        <taxon>Neoptera</taxon>
        <taxon>Endopterygota</taxon>
        <taxon>Lepidoptera</taxon>
        <taxon>Glossata</taxon>
        <taxon>Ditrysia</taxon>
        <taxon>Papilionoidea</taxon>
        <taxon>Nymphalidae</taxon>
        <taxon>Satyrinae</taxon>
        <taxon>Satyrini</taxon>
        <taxon>Parargina</taxon>
        <taxon>Pararge</taxon>
    </lineage>
</organism>
<evidence type="ECO:0000313" key="1">
    <source>
        <dbReference type="EMBL" id="CAH2217736.1"/>
    </source>
</evidence>
<reference evidence="1" key="1">
    <citation type="submission" date="2022-03" db="EMBL/GenBank/DDBJ databases">
        <authorList>
            <person name="Lindestad O."/>
        </authorList>
    </citation>
    <scope>NUCLEOTIDE SEQUENCE</scope>
</reference>
<sequence>MQPVDKVVTVRVPRQWQPRVGRVPTRWTYELNVSQGAATPKWHKTVFGNDISSGRPLVDVTYVHEIGPT</sequence>
<dbReference type="EMBL" id="CAKXAJ010018464">
    <property type="protein sequence ID" value="CAH2217736.1"/>
    <property type="molecule type" value="Genomic_DNA"/>
</dbReference>
<protein>
    <submittedName>
        <fullName evidence="1">Jg27362 protein</fullName>
    </submittedName>
</protein>
<dbReference type="AlphaFoldDB" id="A0A8S4QT79"/>
<accession>A0A8S4QT79</accession>
<name>A0A8S4QT79_9NEOP</name>
<proteinExistence type="predicted"/>
<gene>
    <name evidence="1" type="primary">jg27362</name>
    <name evidence="1" type="ORF">PAEG_LOCUS5618</name>
</gene>
<dbReference type="Proteomes" id="UP000838756">
    <property type="component" value="Unassembled WGS sequence"/>
</dbReference>
<keyword evidence="2" id="KW-1185">Reference proteome</keyword>
<comment type="caution">
    <text evidence="1">The sequence shown here is derived from an EMBL/GenBank/DDBJ whole genome shotgun (WGS) entry which is preliminary data.</text>
</comment>